<dbReference type="GO" id="GO:0015031">
    <property type="term" value="P:protein transport"/>
    <property type="evidence" value="ECO:0007669"/>
    <property type="project" value="UniProtKB-KW"/>
</dbReference>
<sequence>MRILLEMLDMNKYGRAEGDVQMQQKRVYMKYVVCMTLFELTLSMKLMKVCISLKLVLPMIVESCVHECSFISADDGAILSNYLPLLREYLPETAVEIESGIRESKEDNYVYDLYTVGDGLVTTTRDTTKYPLVQVADDDFYEGPLESDYETDDSNAECNSRNDYPDEESSGDEAKGEDRDDFFDDLEGSDSDSQPEEVDSDEKADIDKKDDED</sequence>
<dbReference type="STRING" id="52838.A0A4V4H6F2"/>
<dbReference type="GO" id="GO:0005737">
    <property type="term" value="C:cytoplasm"/>
    <property type="evidence" value="ECO:0007669"/>
    <property type="project" value="UniProtKB-SubCell"/>
</dbReference>
<evidence type="ECO:0000259" key="11">
    <source>
        <dbReference type="Pfam" id="PF08574"/>
    </source>
</evidence>
<dbReference type="GO" id="GO:0005634">
    <property type="term" value="C:nucleus"/>
    <property type="evidence" value="ECO:0007669"/>
    <property type="project" value="UniProtKB-SubCell"/>
</dbReference>
<evidence type="ECO:0000256" key="3">
    <source>
        <dbReference type="ARBA" id="ARBA00004496"/>
    </source>
</evidence>
<accession>A0A4V4H6F2</accession>
<keyword evidence="9" id="KW-0539">Nucleus</keyword>
<evidence type="ECO:0000313" key="13">
    <source>
        <dbReference type="Proteomes" id="UP000317650"/>
    </source>
</evidence>
<proteinExistence type="inferred from homology"/>
<feature type="compositionally biased region" description="Acidic residues" evidence="10">
    <location>
        <begin position="179"/>
        <end position="200"/>
    </location>
</feature>
<comment type="similarity">
    <text evidence="4">Belongs to the IWR1/SLC7A6OS family.</text>
</comment>
<evidence type="ECO:0000256" key="4">
    <source>
        <dbReference type="ARBA" id="ARBA00010218"/>
    </source>
</evidence>
<dbReference type="PANTHER" id="PTHR31196:SF2">
    <property type="entry name" value="RNA POLYMERASE II NUCLEAR LOCALIZATION PROTEIN SLC7A6OS-RELATED"/>
    <property type="match status" value="1"/>
</dbReference>
<keyword evidence="7" id="KW-0963">Cytoplasm</keyword>
<dbReference type="Proteomes" id="UP000317650">
    <property type="component" value="Chromosome 7"/>
</dbReference>
<dbReference type="InterPro" id="IPR040218">
    <property type="entry name" value="SLC7A6OS"/>
</dbReference>
<evidence type="ECO:0000256" key="10">
    <source>
        <dbReference type="SAM" id="MobiDB-lite"/>
    </source>
</evidence>
<evidence type="ECO:0000256" key="7">
    <source>
        <dbReference type="ARBA" id="ARBA00022490"/>
    </source>
</evidence>
<feature type="region of interest" description="Disordered" evidence="10">
    <location>
        <begin position="141"/>
        <end position="213"/>
    </location>
</feature>
<feature type="domain" description="Transcription factor Iwr1" evidence="11">
    <location>
        <begin position="107"/>
        <end position="168"/>
    </location>
</feature>
<evidence type="ECO:0000313" key="12">
    <source>
        <dbReference type="EMBL" id="THU59736.1"/>
    </source>
</evidence>
<evidence type="ECO:0000256" key="5">
    <source>
        <dbReference type="ARBA" id="ARBA00017036"/>
    </source>
</evidence>
<comment type="subcellular location">
    <subcellularLocation>
        <location evidence="3">Cytoplasm</location>
    </subcellularLocation>
    <subcellularLocation>
        <location evidence="2">Nucleus</location>
    </subcellularLocation>
</comment>
<gene>
    <name evidence="12" type="ORF">C4D60_Mb07t05200</name>
</gene>
<comment type="function">
    <text evidence="1">Directs RNA polymerase II nuclear import.</text>
</comment>
<evidence type="ECO:0000256" key="1">
    <source>
        <dbReference type="ARBA" id="ARBA00003202"/>
    </source>
</evidence>
<keyword evidence="8" id="KW-0653">Protein transport</keyword>
<evidence type="ECO:0000256" key="9">
    <source>
        <dbReference type="ARBA" id="ARBA00023242"/>
    </source>
</evidence>
<reference evidence="12 13" key="1">
    <citation type="journal article" date="2019" name="Nat. Plants">
        <title>Genome sequencing of Musa balbisiana reveals subgenome evolution and function divergence in polyploid bananas.</title>
        <authorList>
            <person name="Yao X."/>
        </authorList>
    </citation>
    <scope>NUCLEOTIDE SEQUENCE [LARGE SCALE GENOMIC DNA]</scope>
    <source>
        <strain evidence="13">cv. DH-PKW</strain>
        <tissue evidence="12">Leaves</tissue>
    </source>
</reference>
<dbReference type="Pfam" id="PF08574">
    <property type="entry name" value="Iwr1"/>
    <property type="match status" value="1"/>
</dbReference>
<comment type="caution">
    <text evidence="12">The sequence shown here is derived from an EMBL/GenBank/DDBJ whole genome shotgun (WGS) entry which is preliminary data.</text>
</comment>
<dbReference type="PANTHER" id="PTHR31196">
    <property type="entry name" value="RNA POLYMERASE II NUCLEAR LOCALIZATION PROTEIN SLC7A6OS-RELATED"/>
    <property type="match status" value="1"/>
</dbReference>
<dbReference type="InterPro" id="IPR013883">
    <property type="entry name" value="TF_Iwr1_dom"/>
</dbReference>
<feature type="compositionally biased region" description="Acidic residues" evidence="10">
    <location>
        <begin position="141"/>
        <end position="155"/>
    </location>
</feature>
<evidence type="ECO:0000256" key="6">
    <source>
        <dbReference type="ARBA" id="ARBA00022448"/>
    </source>
</evidence>
<protein>
    <recommendedName>
        <fullName evidence="5">Probable RNA polymerase II nuclear localization protein SLC7A6OS</fullName>
    </recommendedName>
</protein>
<keyword evidence="6" id="KW-0813">Transport</keyword>
<organism evidence="12 13">
    <name type="scientific">Musa balbisiana</name>
    <name type="common">Banana</name>
    <dbReference type="NCBI Taxonomy" id="52838"/>
    <lineage>
        <taxon>Eukaryota</taxon>
        <taxon>Viridiplantae</taxon>
        <taxon>Streptophyta</taxon>
        <taxon>Embryophyta</taxon>
        <taxon>Tracheophyta</taxon>
        <taxon>Spermatophyta</taxon>
        <taxon>Magnoliopsida</taxon>
        <taxon>Liliopsida</taxon>
        <taxon>Zingiberales</taxon>
        <taxon>Musaceae</taxon>
        <taxon>Musa</taxon>
    </lineage>
</organism>
<evidence type="ECO:0000256" key="2">
    <source>
        <dbReference type="ARBA" id="ARBA00004123"/>
    </source>
</evidence>
<dbReference type="EMBL" id="PYDT01000005">
    <property type="protein sequence ID" value="THU59736.1"/>
    <property type="molecule type" value="Genomic_DNA"/>
</dbReference>
<name>A0A4V4H6F2_MUSBA</name>
<evidence type="ECO:0000256" key="8">
    <source>
        <dbReference type="ARBA" id="ARBA00022927"/>
    </source>
</evidence>
<dbReference type="AlphaFoldDB" id="A0A4V4H6F2"/>
<keyword evidence="13" id="KW-1185">Reference proteome</keyword>
<feature type="compositionally biased region" description="Basic and acidic residues" evidence="10">
    <location>
        <begin position="201"/>
        <end position="213"/>
    </location>
</feature>